<dbReference type="CDD" id="cd04301">
    <property type="entry name" value="NAT_SF"/>
    <property type="match status" value="1"/>
</dbReference>
<dbReference type="EMBL" id="VLLG01000002">
    <property type="protein sequence ID" value="TWI91319.1"/>
    <property type="molecule type" value="Genomic_DNA"/>
</dbReference>
<sequence>MISLRDITLRKPLGLVFTDAYLQQEINDWLIGCYTTSNDKELLAGCCILTPVNENTVQLRQMAVDPAFQGRGIGSGIIDFAEQQAKLNGFTEMIMHARKTAAGFYEKLGYSIHGDEFTEVGIPHYEMKKKL</sequence>
<dbReference type="InterPro" id="IPR000182">
    <property type="entry name" value="GNAT_dom"/>
</dbReference>
<evidence type="ECO:0000256" key="1">
    <source>
        <dbReference type="ARBA" id="ARBA00022679"/>
    </source>
</evidence>
<accession>A0A562TCS3</accession>
<evidence type="ECO:0000313" key="5">
    <source>
        <dbReference type="Proteomes" id="UP000316778"/>
    </source>
</evidence>
<gene>
    <name evidence="4" type="ORF">LX66_0687</name>
</gene>
<dbReference type="AlphaFoldDB" id="A0A562TCS3"/>
<evidence type="ECO:0000313" key="4">
    <source>
        <dbReference type="EMBL" id="TWI91319.1"/>
    </source>
</evidence>
<dbReference type="GO" id="GO:0016747">
    <property type="term" value="F:acyltransferase activity, transferring groups other than amino-acyl groups"/>
    <property type="evidence" value="ECO:0007669"/>
    <property type="project" value="InterPro"/>
</dbReference>
<dbReference type="InterPro" id="IPR050832">
    <property type="entry name" value="Bact_Acetyltransf"/>
</dbReference>
<evidence type="ECO:0000256" key="2">
    <source>
        <dbReference type="ARBA" id="ARBA00023315"/>
    </source>
</evidence>
<keyword evidence="1 4" id="KW-0808">Transferase</keyword>
<dbReference type="Pfam" id="PF13673">
    <property type="entry name" value="Acetyltransf_10"/>
    <property type="match status" value="1"/>
</dbReference>
<reference evidence="4 5" key="1">
    <citation type="journal article" date="2013" name="Stand. Genomic Sci.">
        <title>Genomic Encyclopedia of Type Strains, Phase I: The one thousand microbial genomes (KMG-I) project.</title>
        <authorList>
            <person name="Kyrpides N.C."/>
            <person name="Woyke T."/>
            <person name="Eisen J.A."/>
            <person name="Garrity G."/>
            <person name="Lilburn T.G."/>
            <person name="Beck B.J."/>
            <person name="Whitman W.B."/>
            <person name="Hugenholtz P."/>
            <person name="Klenk H.P."/>
        </authorList>
    </citation>
    <scope>NUCLEOTIDE SEQUENCE [LARGE SCALE GENOMIC DNA]</scope>
    <source>
        <strain evidence="4 5">DSM 13484</strain>
    </source>
</reference>
<organism evidence="4 5">
    <name type="scientific">Chitinophaga japonensis</name>
    <name type="common">Flexibacter japonensis</name>
    <dbReference type="NCBI Taxonomy" id="104662"/>
    <lineage>
        <taxon>Bacteria</taxon>
        <taxon>Pseudomonadati</taxon>
        <taxon>Bacteroidota</taxon>
        <taxon>Chitinophagia</taxon>
        <taxon>Chitinophagales</taxon>
        <taxon>Chitinophagaceae</taxon>
        <taxon>Chitinophaga</taxon>
    </lineage>
</organism>
<dbReference type="SUPFAM" id="SSF55729">
    <property type="entry name" value="Acyl-CoA N-acyltransferases (Nat)"/>
    <property type="match status" value="1"/>
</dbReference>
<proteinExistence type="predicted"/>
<dbReference type="Gene3D" id="3.40.630.30">
    <property type="match status" value="1"/>
</dbReference>
<dbReference type="PROSITE" id="PS51186">
    <property type="entry name" value="GNAT"/>
    <property type="match status" value="1"/>
</dbReference>
<comment type="caution">
    <text evidence="4">The sequence shown here is derived from an EMBL/GenBank/DDBJ whole genome shotgun (WGS) entry which is preliminary data.</text>
</comment>
<dbReference type="Proteomes" id="UP000316778">
    <property type="component" value="Unassembled WGS sequence"/>
</dbReference>
<keyword evidence="2" id="KW-0012">Acyltransferase</keyword>
<name>A0A562TCS3_CHIJA</name>
<dbReference type="PANTHER" id="PTHR43877:SF1">
    <property type="entry name" value="ACETYLTRANSFERASE"/>
    <property type="match status" value="1"/>
</dbReference>
<protein>
    <submittedName>
        <fullName evidence="4">Acetyltransferase (GNAT) family protein</fullName>
    </submittedName>
</protein>
<dbReference type="PANTHER" id="PTHR43877">
    <property type="entry name" value="AMINOALKYLPHOSPHONATE N-ACETYLTRANSFERASE-RELATED-RELATED"/>
    <property type="match status" value="1"/>
</dbReference>
<feature type="domain" description="N-acetyltransferase" evidence="3">
    <location>
        <begin position="1"/>
        <end position="131"/>
    </location>
</feature>
<keyword evidence="5" id="KW-1185">Reference proteome</keyword>
<dbReference type="InterPro" id="IPR016181">
    <property type="entry name" value="Acyl_CoA_acyltransferase"/>
</dbReference>
<evidence type="ECO:0000259" key="3">
    <source>
        <dbReference type="PROSITE" id="PS51186"/>
    </source>
</evidence>